<feature type="compositionally biased region" description="Basic residues" evidence="2">
    <location>
        <begin position="21"/>
        <end position="34"/>
    </location>
</feature>
<dbReference type="CDD" id="cd12148">
    <property type="entry name" value="fungal_TF_MHR"/>
    <property type="match status" value="1"/>
</dbReference>
<feature type="region of interest" description="Disordered" evidence="2">
    <location>
        <begin position="21"/>
        <end position="72"/>
    </location>
</feature>
<dbReference type="Proteomes" id="UP001465976">
    <property type="component" value="Unassembled WGS sequence"/>
</dbReference>
<evidence type="ECO:0000256" key="1">
    <source>
        <dbReference type="ARBA" id="ARBA00023242"/>
    </source>
</evidence>
<comment type="caution">
    <text evidence="4">The sequence shown here is derived from an EMBL/GenBank/DDBJ whole genome shotgun (WGS) entry which is preliminary data.</text>
</comment>
<feature type="compositionally biased region" description="Low complexity" evidence="2">
    <location>
        <begin position="598"/>
        <end position="614"/>
    </location>
</feature>
<proteinExistence type="predicted"/>
<evidence type="ECO:0000259" key="3">
    <source>
        <dbReference type="SMART" id="SM00906"/>
    </source>
</evidence>
<evidence type="ECO:0000313" key="4">
    <source>
        <dbReference type="EMBL" id="KAL0577367.1"/>
    </source>
</evidence>
<feature type="compositionally biased region" description="Polar residues" evidence="2">
    <location>
        <begin position="40"/>
        <end position="70"/>
    </location>
</feature>
<dbReference type="InterPro" id="IPR007219">
    <property type="entry name" value="XnlR_reg_dom"/>
</dbReference>
<reference evidence="4 5" key="1">
    <citation type="submission" date="2024-02" db="EMBL/GenBank/DDBJ databases">
        <title>A draft genome for the cacao thread blight pathogen Marasmius crinis-equi.</title>
        <authorList>
            <person name="Cohen S.P."/>
            <person name="Baruah I.K."/>
            <person name="Amoako-Attah I."/>
            <person name="Bukari Y."/>
            <person name="Meinhardt L.W."/>
            <person name="Bailey B.A."/>
        </authorList>
    </citation>
    <scope>NUCLEOTIDE SEQUENCE [LARGE SCALE GENOMIC DNA]</scope>
    <source>
        <strain evidence="4 5">GH-76</strain>
    </source>
</reference>
<dbReference type="EMBL" id="JBAHYK010000161">
    <property type="protein sequence ID" value="KAL0577367.1"/>
    <property type="molecule type" value="Genomic_DNA"/>
</dbReference>
<evidence type="ECO:0000313" key="5">
    <source>
        <dbReference type="Proteomes" id="UP001465976"/>
    </source>
</evidence>
<dbReference type="PANTHER" id="PTHR46910">
    <property type="entry name" value="TRANSCRIPTION FACTOR PDR1"/>
    <property type="match status" value="1"/>
</dbReference>
<sequence length="672" mass="75802">MPDGRCSNCLSADLICPHTIPAKKRGPKGKHTKSRLLEKASNTLDSSQSPSGGSEDISQSRPSSPHSTITRLDENGFQDPVLASYLKKLCLDVSDDKYFGITSAQVLLRHGQLAKKECFENRLDIFPQDYYKRPQFWTHPSWEKPFIPTALPPRFRFPPHDLMSNLISSYFSKVNLIYPLLHRPSFEASILDGLHLVEPQLACILLLVCSLGSKYTNDTRVFANSVEQGKELSSGWQWYEQVESYRKTLSPFTSSLLELQYHCLVVLYVHGLFVPSSTWTLIGSGVRVGVEIGLHRRPAKNRQRTSEDELKLRAFWVLVAMDRVVSSWLGRPCVIQDGDIDADYPTECDDEYWQNDGSPLVFRQPPNTPSKISFFVHYLKLCEIISFAMITVHSARKPKLAIGLIPDDWDCRLVEHLNASMRSWLDDLPEHLRWKPRSEDDIFLPQSAFIYTVYYFTEIQIQRPVFQQNSSLRSITVGAAKSALEVLHTLIEKRHVLYLPEMVFSCLTSIIVLLTDMWKTKKVRQTDFDGQQAAADAERAFKVLREFESRYCLAGRLSDLLADLSLGLEEVVPTTKESSGSTQPPHPQYLAAPVNTASSTSQPSSSSESGISPPGWHPPHGLSETAITHGSIPTSPYPDNGLQWSTGPQPNWTDFINSLDVMMGNDFWQLPA</sequence>
<name>A0ABR3FQ32_9AGAR</name>
<protein>
    <submittedName>
        <fullName evidence="4">Gypsy retrotransposon integrase-like protein 1</fullName>
    </submittedName>
</protein>
<feature type="domain" description="Xylanolytic transcriptional activator regulatory" evidence="3">
    <location>
        <begin position="278"/>
        <end position="351"/>
    </location>
</feature>
<dbReference type="PANTHER" id="PTHR46910:SF38">
    <property type="entry name" value="ZN(2)-C6 FUNGAL-TYPE DOMAIN-CONTAINING PROTEIN"/>
    <property type="match status" value="1"/>
</dbReference>
<gene>
    <name evidence="4" type="primary">GIN1_4</name>
    <name evidence="4" type="ORF">V5O48_004619</name>
</gene>
<evidence type="ECO:0000256" key="2">
    <source>
        <dbReference type="SAM" id="MobiDB-lite"/>
    </source>
</evidence>
<feature type="region of interest" description="Disordered" evidence="2">
    <location>
        <begin position="575"/>
        <end position="649"/>
    </location>
</feature>
<dbReference type="SMART" id="SM00906">
    <property type="entry name" value="Fungal_trans"/>
    <property type="match status" value="1"/>
</dbReference>
<organism evidence="4 5">
    <name type="scientific">Marasmius crinis-equi</name>
    <dbReference type="NCBI Taxonomy" id="585013"/>
    <lineage>
        <taxon>Eukaryota</taxon>
        <taxon>Fungi</taxon>
        <taxon>Dikarya</taxon>
        <taxon>Basidiomycota</taxon>
        <taxon>Agaricomycotina</taxon>
        <taxon>Agaricomycetes</taxon>
        <taxon>Agaricomycetidae</taxon>
        <taxon>Agaricales</taxon>
        <taxon>Marasmiineae</taxon>
        <taxon>Marasmiaceae</taxon>
        <taxon>Marasmius</taxon>
    </lineage>
</organism>
<keyword evidence="1" id="KW-0539">Nucleus</keyword>
<feature type="compositionally biased region" description="Polar residues" evidence="2">
    <location>
        <begin position="625"/>
        <end position="634"/>
    </location>
</feature>
<keyword evidence="5" id="KW-1185">Reference proteome</keyword>
<dbReference type="Pfam" id="PF04082">
    <property type="entry name" value="Fungal_trans"/>
    <property type="match status" value="1"/>
</dbReference>
<accession>A0ABR3FQ32</accession>
<dbReference type="InterPro" id="IPR050987">
    <property type="entry name" value="AtrR-like"/>
</dbReference>